<organism evidence="1 2">
    <name type="scientific">Cucumis melo var. makuwa</name>
    <name type="common">Oriental melon</name>
    <dbReference type="NCBI Taxonomy" id="1194695"/>
    <lineage>
        <taxon>Eukaryota</taxon>
        <taxon>Viridiplantae</taxon>
        <taxon>Streptophyta</taxon>
        <taxon>Embryophyta</taxon>
        <taxon>Tracheophyta</taxon>
        <taxon>Spermatophyta</taxon>
        <taxon>Magnoliopsida</taxon>
        <taxon>eudicotyledons</taxon>
        <taxon>Gunneridae</taxon>
        <taxon>Pentapetalae</taxon>
        <taxon>rosids</taxon>
        <taxon>fabids</taxon>
        <taxon>Cucurbitales</taxon>
        <taxon>Cucurbitaceae</taxon>
        <taxon>Benincaseae</taxon>
        <taxon>Cucumis</taxon>
    </lineage>
</organism>
<evidence type="ECO:0000313" key="1">
    <source>
        <dbReference type="EMBL" id="TYK09537.1"/>
    </source>
</evidence>
<gene>
    <name evidence="1" type="ORF">E5676_scaffold757G00170</name>
</gene>
<dbReference type="AlphaFoldDB" id="A0A5D3CC14"/>
<sequence length="111" mass="12393">MRLFQGFHSPNISIEFEYAPGGTKTNATNPIVGQSLVLPFPLANHLLQALMAESRSLTRQISVLSDRWTVLDTTSVTFGVWLRGLQLPHQISRVDFICVFKQGGDGFGWFL</sequence>
<dbReference type="EMBL" id="SSTD01011544">
    <property type="protein sequence ID" value="TYK09537.1"/>
    <property type="molecule type" value="Genomic_DNA"/>
</dbReference>
<comment type="caution">
    <text evidence="1">The sequence shown here is derived from an EMBL/GenBank/DDBJ whole genome shotgun (WGS) entry which is preliminary data.</text>
</comment>
<dbReference type="Proteomes" id="UP000321947">
    <property type="component" value="Unassembled WGS sequence"/>
</dbReference>
<name>A0A5D3CC14_CUCMM</name>
<protein>
    <submittedName>
        <fullName evidence="1">Flocculation protein FLO11-like</fullName>
    </submittedName>
</protein>
<evidence type="ECO:0000313" key="2">
    <source>
        <dbReference type="Proteomes" id="UP000321947"/>
    </source>
</evidence>
<accession>A0A5D3CC14</accession>
<proteinExistence type="predicted"/>
<reference evidence="1 2" key="1">
    <citation type="submission" date="2019-08" db="EMBL/GenBank/DDBJ databases">
        <title>Draft genome sequences of two oriental melons (Cucumis melo L. var makuwa).</title>
        <authorList>
            <person name="Kwon S.-Y."/>
        </authorList>
    </citation>
    <scope>NUCLEOTIDE SEQUENCE [LARGE SCALE GENOMIC DNA]</scope>
    <source>
        <strain evidence="2">cv. Chang Bougi</strain>
        <tissue evidence="1">Leaf</tissue>
    </source>
</reference>